<evidence type="ECO:0000256" key="17">
    <source>
        <dbReference type="SAM" id="Phobius"/>
    </source>
</evidence>
<gene>
    <name evidence="18" type="primary">pgsA</name>
    <name evidence="18" type="ORF">ABSH63_05650</name>
</gene>
<evidence type="ECO:0000256" key="9">
    <source>
        <dbReference type="ARBA" id="ARBA00022989"/>
    </source>
</evidence>
<keyword evidence="19" id="KW-1185">Reference proteome</keyword>
<evidence type="ECO:0000256" key="8">
    <source>
        <dbReference type="ARBA" id="ARBA00022692"/>
    </source>
</evidence>
<dbReference type="EMBL" id="JBEPIJ010000004">
    <property type="protein sequence ID" value="MES0873492.1"/>
    <property type="molecule type" value="Genomic_DNA"/>
</dbReference>
<keyword evidence="12" id="KW-0594">Phospholipid biosynthesis</keyword>
<name>A0ABV2A8B2_9GAMM</name>
<proteinExistence type="inferred from homology"/>
<accession>A0ABV2A8B2</accession>
<sequence>MTLTLPLLLTLLRVAVIPLVLALFYLDWTYARQLATVLYTAAGITDWLDGYLARRWNQESKFGAFLDPVADKLLVAVCLVMLLRDDPGGILAVIVAIIIGREITISALREWMAALGQRTSVAVSWIGKWKTGFQMTAIGMMIWQVPVFGMPIYDIGYGLLLIAAALTLWSMFVYLRAAWPIMLGRK</sequence>
<comment type="caution">
    <text evidence="18">The sequence shown here is derived from an EMBL/GenBank/DDBJ whole genome shotgun (WGS) entry which is preliminary data.</text>
</comment>
<dbReference type="InterPro" id="IPR048254">
    <property type="entry name" value="CDP_ALCOHOL_P_TRANSF_CS"/>
</dbReference>
<evidence type="ECO:0000256" key="5">
    <source>
        <dbReference type="ARBA" id="ARBA00014944"/>
    </source>
</evidence>
<evidence type="ECO:0000256" key="15">
    <source>
        <dbReference type="NCBIfam" id="TIGR00560"/>
    </source>
</evidence>
<keyword evidence="9 17" id="KW-1133">Transmembrane helix</keyword>
<dbReference type="NCBIfam" id="TIGR00560">
    <property type="entry name" value="pgsA"/>
    <property type="match status" value="1"/>
</dbReference>
<evidence type="ECO:0000256" key="10">
    <source>
        <dbReference type="ARBA" id="ARBA00023098"/>
    </source>
</evidence>
<dbReference type="InterPro" id="IPR000462">
    <property type="entry name" value="CDP-OH_P_trans"/>
</dbReference>
<evidence type="ECO:0000256" key="4">
    <source>
        <dbReference type="ARBA" id="ARBA00013170"/>
    </source>
</evidence>
<keyword evidence="6" id="KW-0444">Lipid biosynthesis</keyword>
<dbReference type="PANTHER" id="PTHR14269:SF62">
    <property type="entry name" value="CDP-DIACYLGLYCEROL--GLYCEROL-3-PHOSPHATE 3-PHOSPHATIDYLTRANSFERASE 1, CHLOROPLASTIC"/>
    <property type="match status" value="1"/>
</dbReference>
<evidence type="ECO:0000256" key="13">
    <source>
        <dbReference type="ARBA" id="ARBA00023264"/>
    </source>
</evidence>
<keyword evidence="8 17" id="KW-0812">Transmembrane</keyword>
<dbReference type="Pfam" id="PF01066">
    <property type="entry name" value="CDP-OH_P_transf"/>
    <property type="match status" value="1"/>
</dbReference>
<keyword evidence="13" id="KW-1208">Phospholipid metabolism</keyword>
<organism evidence="18 19">
    <name type="scientific">Sinimarinibacterium thermocellulolyticum</name>
    <dbReference type="NCBI Taxonomy" id="3170016"/>
    <lineage>
        <taxon>Bacteria</taxon>
        <taxon>Pseudomonadati</taxon>
        <taxon>Pseudomonadota</taxon>
        <taxon>Gammaproteobacteria</taxon>
        <taxon>Nevskiales</taxon>
        <taxon>Nevskiaceae</taxon>
        <taxon>Sinimarinibacterium</taxon>
    </lineage>
</organism>
<dbReference type="InterPro" id="IPR043130">
    <property type="entry name" value="CDP-OH_PTrfase_TM_dom"/>
</dbReference>
<dbReference type="EC" id="2.7.8.5" evidence="4 15"/>
<dbReference type="RefSeq" id="WP_352888220.1">
    <property type="nucleotide sequence ID" value="NZ_JBEPIJ010000004.1"/>
</dbReference>
<evidence type="ECO:0000256" key="1">
    <source>
        <dbReference type="ARBA" id="ARBA00004141"/>
    </source>
</evidence>
<comment type="pathway">
    <text evidence="2">Phospholipid metabolism; phosphatidylglycerol biosynthesis; phosphatidylglycerol from CDP-diacylglycerol: step 1/2.</text>
</comment>
<keyword evidence="10" id="KW-0443">Lipid metabolism</keyword>
<comment type="similarity">
    <text evidence="3 16">Belongs to the CDP-alcohol phosphatidyltransferase class-I family.</text>
</comment>
<dbReference type="InterPro" id="IPR004570">
    <property type="entry name" value="Phosphatidylglycerol_P_synth"/>
</dbReference>
<dbReference type="Proteomes" id="UP001465331">
    <property type="component" value="Unassembled WGS sequence"/>
</dbReference>
<dbReference type="Gene3D" id="1.20.120.1760">
    <property type="match status" value="1"/>
</dbReference>
<feature type="transmembrane region" description="Helical" evidence="17">
    <location>
        <begin position="129"/>
        <end position="149"/>
    </location>
</feature>
<evidence type="ECO:0000256" key="2">
    <source>
        <dbReference type="ARBA" id="ARBA00005042"/>
    </source>
</evidence>
<evidence type="ECO:0000256" key="3">
    <source>
        <dbReference type="ARBA" id="ARBA00010441"/>
    </source>
</evidence>
<keyword evidence="11 17" id="KW-0472">Membrane</keyword>
<keyword evidence="7 16" id="KW-0808">Transferase</keyword>
<comment type="catalytic activity">
    <reaction evidence="14">
        <text>a CDP-1,2-diacyl-sn-glycerol + sn-glycerol 3-phosphate = a 1,2-diacyl-sn-glycero-3-phospho-(1'-sn-glycero-3'-phosphate) + CMP + H(+)</text>
        <dbReference type="Rhea" id="RHEA:12593"/>
        <dbReference type="ChEBI" id="CHEBI:15378"/>
        <dbReference type="ChEBI" id="CHEBI:57597"/>
        <dbReference type="ChEBI" id="CHEBI:58332"/>
        <dbReference type="ChEBI" id="CHEBI:60110"/>
        <dbReference type="ChEBI" id="CHEBI:60377"/>
        <dbReference type="EC" id="2.7.8.5"/>
    </reaction>
</comment>
<evidence type="ECO:0000313" key="19">
    <source>
        <dbReference type="Proteomes" id="UP001465331"/>
    </source>
</evidence>
<dbReference type="GO" id="GO:0008444">
    <property type="term" value="F:CDP-diacylglycerol-glycerol-3-phosphate 3-phosphatidyltransferase activity"/>
    <property type="evidence" value="ECO:0007669"/>
    <property type="project" value="UniProtKB-EC"/>
</dbReference>
<evidence type="ECO:0000256" key="12">
    <source>
        <dbReference type="ARBA" id="ARBA00023209"/>
    </source>
</evidence>
<evidence type="ECO:0000256" key="14">
    <source>
        <dbReference type="ARBA" id="ARBA00048586"/>
    </source>
</evidence>
<dbReference type="PANTHER" id="PTHR14269">
    <property type="entry name" value="CDP-DIACYLGLYCEROL--GLYCEROL-3-PHOSPHATE 3-PHOSPHATIDYLTRANSFERASE-RELATED"/>
    <property type="match status" value="1"/>
</dbReference>
<dbReference type="PROSITE" id="PS00379">
    <property type="entry name" value="CDP_ALCOHOL_P_TRANSF"/>
    <property type="match status" value="1"/>
</dbReference>
<evidence type="ECO:0000256" key="7">
    <source>
        <dbReference type="ARBA" id="ARBA00022679"/>
    </source>
</evidence>
<evidence type="ECO:0000256" key="16">
    <source>
        <dbReference type="RuleBase" id="RU003750"/>
    </source>
</evidence>
<evidence type="ECO:0000256" key="11">
    <source>
        <dbReference type="ARBA" id="ARBA00023136"/>
    </source>
</evidence>
<feature type="transmembrane region" description="Helical" evidence="17">
    <location>
        <begin position="155"/>
        <end position="175"/>
    </location>
</feature>
<comment type="subcellular location">
    <subcellularLocation>
        <location evidence="1">Membrane</location>
        <topology evidence="1">Multi-pass membrane protein</topology>
    </subcellularLocation>
</comment>
<protein>
    <recommendedName>
        <fullName evidence="5 15">CDP-diacylglycerol--glycerol-3-phosphate 3-phosphatidyltransferase</fullName>
        <ecNumber evidence="4 15">2.7.8.5</ecNumber>
    </recommendedName>
</protein>
<evidence type="ECO:0000256" key="6">
    <source>
        <dbReference type="ARBA" id="ARBA00022516"/>
    </source>
</evidence>
<feature type="transmembrane region" description="Helical" evidence="17">
    <location>
        <begin position="89"/>
        <end position="108"/>
    </location>
</feature>
<reference evidence="18 19" key="1">
    <citation type="submission" date="2024-06" db="EMBL/GenBank/DDBJ databases">
        <authorList>
            <person name="Li Z."/>
            <person name="Jiang Y."/>
        </authorList>
    </citation>
    <scope>NUCLEOTIDE SEQUENCE [LARGE SCALE GENOMIC DNA]</scope>
    <source>
        <strain evidence="18 19">HSW-8</strain>
    </source>
</reference>
<dbReference type="InterPro" id="IPR050324">
    <property type="entry name" value="CDP-alcohol_PTase-I"/>
</dbReference>
<dbReference type="PIRSF" id="PIRSF000847">
    <property type="entry name" value="Phos_ph_gly_syn"/>
    <property type="match status" value="1"/>
</dbReference>
<evidence type="ECO:0000313" key="18">
    <source>
        <dbReference type="EMBL" id="MES0873492.1"/>
    </source>
</evidence>